<dbReference type="Gene3D" id="3.60.40.10">
    <property type="entry name" value="PPM-type phosphatase domain"/>
    <property type="match status" value="1"/>
</dbReference>
<accession>A0AAF1B3H8</accession>
<evidence type="ECO:0000256" key="7">
    <source>
        <dbReference type="ARBA" id="ARBA00022912"/>
    </source>
</evidence>
<organism evidence="13 14">
    <name type="scientific">Daucus carota subsp. sativus</name>
    <name type="common">Carrot</name>
    <dbReference type="NCBI Taxonomy" id="79200"/>
    <lineage>
        <taxon>Eukaryota</taxon>
        <taxon>Viridiplantae</taxon>
        <taxon>Streptophyta</taxon>
        <taxon>Embryophyta</taxon>
        <taxon>Tracheophyta</taxon>
        <taxon>Spermatophyta</taxon>
        <taxon>Magnoliopsida</taxon>
        <taxon>eudicotyledons</taxon>
        <taxon>Gunneridae</taxon>
        <taxon>Pentapetalae</taxon>
        <taxon>asterids</taxon>
        <taxon>campanulids</taxon>
        <taxon>Apiales</taxon>
        <taxon>Apiaceae</taxon>
        <taxon>Apioideae</taxon>
        <taxon>Scandiceae</taxon>
        <taxon>Daucinae</taxon>
        <taxon>Daucus</taxon>
        <taxon>Daucus sect. Daucus</taxon>
    </lineage>
</organism>
<evidence type="ECO:0000256" key="10">
    <source>
        <dbReference type="SAM" id="MobiDB-lite"/>
    </source>
</evidence>
<dbReference type="InterPro" id="IPR001932">
    <property type="entry name" value="PPM-type_phosphatase-like_dom"/>
</dbReference>
<proteinExistence type="inferred from homology"/>
<keyword evidence="7 9" id="KW-0904">Protein phosphatase</keyword>
<dbReference type="InterPro" id="IPR036457">
    <property type="entry name" value="PPM-type-like_dom_sf"/>
</dbReference>
<dbReference type="SUPFAM" id="SSF81606">
    <property type="entry name" value="PP2C-like"/>
    <property type="match status" value="1"/>
</dbReference>
<protein>
    <recommendedName>
        <fullName evidence="3">protein-serine/threonine phosphatase</fullName>
        <ecNumber evidence="3">3.1.3.16</ecNumber>
    </recommendedName>
</protein>
<evidence type="ECO:0000259" key="12">
    <source>
        <dbReference type="PROSITE" id="PS51746"/>
    </source>
</evidence>
<comment type="cofactor">
    <cofactor evidence="2">
        <name>Mg(2+)</name>
        <dbReference type="ChEBI" id="CHEBI:18420"/>
    </cofactor>
</comment>
<keyword evidence="11" id="KW-1133">Transmembrane helix</keyword>
<evidence type="ECO:0000256" key="5">
    <source>
        <dbReference type="ARBA" id="ARBA00022801"/>
    </source>
</evidence>
<evidence type="ECO:0000256" key="4">
    <source>
        <dbReference type="ARBA" id="ARBA00022723"/>
    </source>
</evidence>
<evidence type="ECO:0000256" key="8">
    <source>
        <dbReference type="ARBA" id="ARBA00023211"/>
    </source>
</evidence>
<dbReference type="EMBL" id="CP093348">
    <property type="protein sequence ID" value="WOH04820.1"/>
    <property type="molecule type" value="Genomic_DNA"/>
</dbReference>
<keyword evidence="6" id="KW-0460">Magnesium</keyword>
<evidence type="ECO:0000256" key="3">
    <source>
        <dbReference type="ARBA" id="ARBA00013081"/>
    </source>
</evidence>
<dbReference type="AlphaFoldDB" id="A0AAF1B3H8"/>
<reference evidence="13" key="2">
    <citation type="submission" date="2022-03" db="EMBL/GenBank/DDBJ databases">
        <title>Draft title - Genomic analysis of global carrot germplasm unveils the trajectory of domestication and the origin of high carotenoid orange carrot.</title>
        <authorList>
            <person name="Iorizzo M."/>
            <person name="Ellison S."/>
            <person name="Senalik D."/>
            <person name="Macko-Podgorni A."/>
            <person name="Grzebelus D."/>
            <person name="Bostan H."/>
            <person name="Rolling W."/>
            <person name="Curaba J."/>
            <person name="Simon P."/>
        </authorList>
    </citation>
    <scope>NUCLEOTIDE SEQUENCE</scope>
    <source>
        <tissue evidence="13">Leaf</tissue>
    </source>
</reference>
<evidence type="ECO:0000256" key="6">
    <source>
        <dbReference type="ARBA" id="ARBA00022842"/>
    </source>
</evidence>
<dbReference type="CDD" id="cd00143">
    <property type="entry name" value="PP2Cc"/>
    <property type="match status" value="1"/>
</dbReference>
<dbReference type="SMART" id="SM00332">
    <property type="entry name" value="PP2Cc"/>
    <property type="match status" value="1"/>
</dbReference>
<feature type="domain" description="PPM-type phosphatase" evidence="12">
    <location>
        <begin position="75"/>
        <end position="377"/>
    </location>
</feature>
<evidence type="ECO:0000256" key="9">
    <source>
        <dbReference type="RuleBase" id="RU003465"/>
    </source>
</evidence>
<keyword evidence="4" id="KW-0479">Metal-binding</keyword>
<keyword evidence="14" id="KW-1185">Reference proteome</keyword>
<dbReference type="GO" id="GO:0046872">
    <property type="term" value="F:metal ion binding"/>
    <property type="evidence" value="ECO:0007669"/>
    <property type="project" value="UniProtKB-KW"/>
</dbReference>
<dbReference type="GO" id="GO:0004722">
    <property type="term" value="F:protein serine/threonine phosphatase activity"/>
    <property type="evidence" value="ECO:0007669"/>
    <property type="project" value="UniProtKB-EC"/>
</dbReference>
<evidence type="ECO:0000256" key="11">
    <source>
        <dbReference type="SAM" id="Phobius"/>
    </source>
</evidence>
<dbReference type="Pfam" id="PF00481">
    <property type="entry name" value="PP2C"/>
    <property type="match status" value="1"/>
</dbReference>
<gene>
    <name evidence="13" type="ORF">DCAR_0624232</name>
</gene>
<dbReference type="InterPro" id="IPR015655">
    <property type="entry name" value="PP2C"/>
</dbReference>
<feature type="compositionally biased region" description="Polar residues" evidence="10">
    <location>
        <begin position="44"/>
        <end position="66"/>
    </location>
</feature>
<feature type="compositionally biased region" description="Polar residues" evidence="10">
    <location>
        <begin position="1"/>
        <end position="15"/>
    </location>
</feature>
<dbReference type="InterPro" id="IPR000222">
    <property type="entry name" value="PP2C_BS"/>
</dbReference>
<evidence type="ECO:0000313" key="14">
    <source>
        <dbReference type="Proteomes" id="UP000077755"/>
    </source>
</evidence>
<keyword evidence="11" id="KW-0472">Membrane</keyword>
<comment type="similarity">
    <text evidence="9">Belongs to the PP2C family.</text>
</comment>
<keyword evidence="11" id="KW-0812">Transmembrane</keyword>
<evidence type="ECO:0000256" key="2">
    <source>
        <dbReference type="ARBA" id="ARBA00001946"/>
    </source>
</evidence>
<dbReference type="Proteomes" id="UP000077755">
    <property type="component" value="Chromosome 6"/>
</dbReference>
<comment type="cofactor">
    <cofactor evidence="1">
        <name>Mn(2+)</name>
        <dbReference type="ChEBI" id="CHEBI:29035"/>
    </cofactor>
</comment>
<dbReference type="EC" id="3.1.3.16" evidence="3"/>
<dbReference type="PANTHER" id="PTHR47992">
    <property type="entry name" value="PROTEIN PHOSPHATASE"/>
    <property type="match status" value="1"/>
</dbReference>
<dbReference type="PROSITE" id="PS01032">
    <property type="entry name" value="PPM_1"/>
    <property type="match status" value="1"/>
</dbReference>
<feature type="transmembrane region" description="Helical" evidence="11">
    <location>
        <begin position="370"/>
        <end position="392"/>
    </location>
</feature>
<dbReference type="PROSITE" id="PS51746">
    <property type="entry name" value="PPM_2"/>
    <property type="match status" value="1"/>
</dbReference>
<name>A0AAF1B3H8_DAUCS</name>
<feature type="region of interest" description="Disordered" evidence="10">
    <location>
        <begin position="1"/>
        <end position="67"/>
    </location>
</feature>
<keyword evidence="8" id="KW-0464">Manganese</keyword>
<sequence>MSENCDSPPHSNTFFQCPPDKDRASSEPRLLPLFPVEVPDAHHSGSTNSPLSLPQSPEETIPSQLLSPPIPREPFCGSVCLIGKSQHMEDAISIIPQILGSLRPSAPYHLHFYGVFDGHGGSLVSGFCQAQMHQMVLEVLLTRTSEIQGIAPASVDWWDVLMTRCFRNMDGLVLRTCPCGELGVNCGNHSTQTQSQLYSEFVGSTAAVVLLSNCQIIVANCGDSGVVLANNGNTIPLTHPHKVLSTDGRVRIEDHLLTTTRAIGNRYLKKYLIPDPDVTLRTRDSKDEFLIIASAGFWDVVSTDAACHVARGCFRHSHPPYYANADDANGEPHHFDTLVPSMSLMYPSPSATAAAILSRMAGIRGSEDNISVIVFLVIISSKNLLLLVLRILNHIILC</sequence>
<evidence type="ECO:0000256" key="1">
    <source>
        <dbReference type="ARBA" id="ARBA00001936"/>
    </source>
</evidence>
<evidence type="ECO:0000313" key="13">
    <source>
        <dbReference type="EMBL" id="WOH04820.1"/>
    </source>
</evidence>
<reference evidence="13" key="1">
    <citation type="journal article" date="2016" name="Nat. Genet.">
        <title>A high-quality carrot genome assembly provides new insights into carotenoid accumulation and asterid genome evolution.</title>
        <authorList>
            <person name="Iorizzo M."/>
            <person name="Ellison S."/>
            <person name="Senalik D."/>
            <person name="Zeng P."/>
            <person name="Satapoomin P."/>
            <person name="Huang J."/>
            <person name="Bowman M."/>
            <person name="Iovene M."/>
            <person name="Sanseverino W."/>
            <person name="Cavagnaro P."/>
            <person name="Yildiz M."/>
            <person name="Macko-Podgorni A."/>
            <person name="Moranska E."/>
            <person name="Grzebelus E."/>
            <person name="Grzebelus D."/>
            <person name="Ashrafi H."/>
            <person name="Zheng Z."/>
            <person name="Cheng S."/>
            <person name="Spooner D."/>
            <person name="Van Deynze A."/>
            <person name="Simon P."/>
        </authorList>
    </citation>
    <scope>NUCLEOTIDE SEQUENCE</scope>
    <source>
        <tissue evidence="13">Leaf</tissue>
    </source>
</reference>
<keyword evidence="5 9" id="KW-0378">Hydrolase</keyword>